<dbReference type="Pfam" id="PF00651">
    <property type="entry name" value="BTB"/>
    <property type="match status" value="1"/>
</dbReference>
<dbReference type="SMART" id="SM00225">
    <property type="entry name" value="BTB"/>
    <property type="match status" value="1"/>
</dbReference>
<evidence type="ECO:0000313" key="3">
    <source>
        <dbReference type="Proteomes" id="UP000284706"/>
    </source>
</evidence>
<organism evidence="2 3">
    <name type="scientific">Gymnopilus dilepis</name>
    <dbReference type="NCBI Taxonomy" id="231916"/>
    <lineage>
        <taxon>Eukaryota</taxon>
        <taxon>Fungi</taxon>
        <taxon>Dikarya</taxon>
        <taxon>Basidiomycota</taxon>
        <taxon>Agaricomycotina</taxon>
        <taxon>Agaricomycetes</taxon>
        <taxon>Agaricomycetidae</taxon>
        <taxon>Agaricales</taxon>
        <taxon>Agaricineae</taxon>
        <taxon>Hymenogastraceae</taxon>
        <taxon>Gymnopilus</taxon>
    </lineage>
</organism>
<comment type="caution">
    <text evidence="2">The sequence shown here is derived from an EMBL/GenBank/DDBJ whole genome shotgun (WGS) entry which is preliminary data.</text>
</comment>
<dbReference type="SUPFAM" id="SSF54695">
    <property type="entry name" value="POZ domain"/>
    <property type="match status" value="1"/>
</dbReference>
<dbReference type="OrthoDB" id="2799068at2759"/>
<evidence type="ECO:0000259" key="1">
    <source>
        <dbReference type="PROSITE" id="PS50097"/>
    </source>
</evidence>
<proteinExistence type="predicted"/>
<dbReference type="EMBL" id="NHYE01005473">
    <property type="protein sequence ID" value="PPQ72103.1"/>
    <property type="molecule type" value="Genomic_DNA"/>
</dbReference>
<dbReference type="InterPro" id="IPR000210">
    <property type="entry name" value="BTB/POZ_dom"/>
</dbReference>
<dbReference type="Gene3D" id="3.30.710.10">
    <property type="entry name" value="Potassium Channel Kv1.1, Chain A"/>
    <property type="match status" value="1"/>
</dbReference>
<protein>
    <recommendedName>
        <fullName evidence="1">BTB domain-containing protein</fullName>
    </recommendedName>
</protein>
<dbReference type="Proteomes" id="UP000284706">
    <property type="component" value="Unassembled WGS sequence"/>
</dbReference>
<accession>A0A409W0V8</accession>
<dbReference type="PROSITE" id="PS50097">
    <property type="entry name" value="BTB"/>
    <property type="match status" value="1"/>
</dbReference>
<feature type="domain" description="BTB" evidence="1">
    <location>
        <begin position="85"/>
        <end position="148"/>
    </location>
</feature>
<sequence>MHVPRYRQSSKDIQQPRFLEIYNIIFDISSKLKPTITRQQQLCMRMPHDLDSALEGQSLTSQDCGNRHSAEEGCITRSDIWFDDGNLVLQAENTQFKVHKSILAIHSHVFTDMFALPQPDGSATADGCHVVQVPDRATDWQNLLSLLYYNLERFRVMTTIPGTFLASVIRLGEKYGFMAARDRCMKCAKERFMTKLVDWDGLYSDSMARNPWNVDEKWYDAPGVFALINLCEELGITALLPVAYYVTIELQSLETIIMGSQLEDGTLVKLAPSSQLTLLRGRETILEATHCHPFGWLTGRKVIPCSSCSNPANCMEQRSAMLEKYSPELRKSVFYALEEWNSTISCRLCAACIAAAKEDFEKGRRVIWDNLPTYFGLPSWSELKDF</sequence>
<gene>
    <name evidence="2" type="ORF">CVT26_006881</name>
</gene>
<dbReference type="AlphaFoldDB" id="A0A409W0V8"/>
<keyword evidence="3" id="KW-1185">Reference proteome</keyword>
<dbReference type="CDD" id="cd18186">
    <property type="entry name" value="BTB_POZ_ZBTB_KLHL-like"/>
    <property type="match status" value="1"/>
</dbReference>
<evidence type="ECO:0000313" key="2">
    <source>
        <dbReference type="EMBL" id="PPQ72103.1"/>
    </source>
</evidence>
<dbReference type="InParanoid" id="A0A409W0V8"/>
<reference evidence="2 3" key="1">
    <citation type="journal article" date="2018" name="Evol. Lett.">
        <title>Horizontal gene cluster transfer increased hallucinogenic mushroom diversity.</title>
        <authorList>
            <person name="Reynolds H.T."/>
            <person name="Vijayakumar V."/>
            <person name="Gluck-Thaler E."/>
            <person name="Korotkin H.B."/>
            <person name="Matheny P.B."/>
            <person name="Slot J.C."/>
        </authorList>
    </citation>
    <scope>NUCLEOTIDE SEQUENCE [LARGE SCALE GENOMIC DNA]</scope>
    <source>
        <strain evidence="2 3">SRW20</strain>
    </source>
</reference>
<dbReference type="InterPro" id="IPR011333">
    <property type="entry name" value="SKP1/BTB/POZ_sf"/>
</dbReference>
<name>A0A409W0V8_9AGAR</name>